<accession>S7VBC7</accession>
<reference evidence="1 2" key="1">
    <citation type="journal article" date="2013" name="Genome Announc.">
        <title>Draft Genome Sequence of Cyclobacterium qasimii Strain M12-11BT, Isolated from Arctic Marine Sediment.</title>
        <authorList>
            <person name="Shivaji S."/>
            <person name="Ara S."/>
            <person name="Singh A."/>
            <person name="Kumar Pinnaka A."/>
        </authorList>
    </citation>
    <scope>NUCLEOTIDE SEQUENCE [LARGE SCALE GENOMIC DNA]</scope>
    <source>
        <strain evidence="1 2">M12-11B</strain>
    </source>
</reference>
<name>S7VBC7_9BACT</name>
<evidence type="ECO:0000313" key="2">
    <source>
        <dbReference type="Proteomes" id="UP000014974"/>
    </source>
</evidence>
<dbReference type="AlphaFoldDB" id="S7VBC7"/>
<protein>
    <submittedName>
        <fullName evidence="1">Uncharacterized protein</fullName>
    </submittedName>
</protein>
<comment type="caution">
    <text evidence="1">The sequence shown here is derived from an EMBL/GenBank/DDBJ whole genome shotgun (WGS) entry which is preliminary data.</text>
</comment>
<dbReference type="EMBL" id="ATNM01000139">
    <property type="protein sequence ID" value="EPR66867.1"/>
    <property type="molecule type" value="Genomic_DNA"/>
</dbReference>
<evidence type="ECO:0000313" key="1">
    <source>
        <dbReference type="EMBL" id="EPR66867.1"/>
    </source>
</evidence>
<organism evidence="1 2">
    <name type="scientific">Cyclobacterium qasimii M12-11B</name>
    <dbReference type="NCBI Taxonomy" id="641524"/>
    <lineage>
        <taxon>Bacteria</taxon>
        <taxon>Pseudomonadati</taxon>
        <taxon>Bacteroidota</taxon>
        <taxon>Cytophagia</taxon>
        <taxon>Cytophagales</taxon>
        <taxon>Cyclobacteriaceae</taxon>
        <taxon>Cyclobacterium</taxon>
    </lineage>
</organism>
<dbReference type="Proteomes" id="UP000014974">
    <property type="component" value="Unassembled WGS sequence"/>
</dbReference>
<proteinExistence type="predicted"/>
<gene>
    <name evidence="1" type="ORF">ADICYQ_4128</name>
</gene>
<sequence>MPFYQYAIIGSETALLFPQVKAILTRNKRMFVFIDLSSSFPVVIKA</sequence>